<keyword evidence="1" id="KW-0732">Signal</keyword>
<feature type="chain" id="PRO_5038800113" evidence="1">
    <location>
        <begin position="33"/>
        <end position="139"/>
    </location>
</feature>
<dbReference type="Pfam" id="PF13026">
    <property type="entry name" value="DUF3887"/>
    <property type="match status" value="1"/>
</dbReference>
<gene>
    <name evidence="3" type="ORF">IAB26_14135</name>
</gene>
<name>A0A9D1D3B5_9FIRM</name>
<feature type="signal peptide" evidence="1">
    <location>
        <begin position="1"/>
        <end position="32"/>
    </location>
</feature>
<proteinExistence type="predicted"/>
<reference evidence="3" key="1">
    <citation type="submission" date="2020-10" db="EMBL/GenBank/DDBJ databases">
        <authorList>
            <person name="Gilroy R."/>
        </authorList>
    </citation>
    <scope>NUCLEOTIDE SEQUENCE</scope>
    <source>
        <strain evidence="3">ChiSjej3B21-11622</strain>
    </source>
</reference>
<dbReference type="Gene3D" id="3.10.450.590">
    <property type="match status" value="1"/>
</dbReference>
<evidence type="ECO:0000313" key="3">
    <source>
        <dbReference type="EMBL" id="HIQ97684.1"/>
    </source>
</evidence>
<evidence type="ECO:0000256" key="1">
    <source>
        <dbReference type="SAM" id="SignalP"/>
    </source>
</evidence>
<dbReference type="EMBL" id="DVFT01000207">
    <property type="protein sequence ID" value="HIQ97684.1"/>
    <property type="molecule type" value="Genomic_DNA"/>
</dbReference>
<dbReference type="PROSITE" id="PS51257">
    <property type="entry name" value="PROKAR_LIPOPROTEIN"/>
    <property type="match status" value="1"/>
</dbReference>
<comment type="caution">
    <text evidence="3">The sequence shown here is derived from an EMBL/GenBank/DDBJ whole genome shotgun (WGS) entry which is preliminary data.</text>
</comment>
<feature type="domain" description="DUF3887" evidence="2">
    <location>
        <begin position="45"/>
        <end position="136"/>
    </location>
</feature>
<evidence type="ECO:0000313" key="4">
    <source>
        <dbReference type="Proteomes" id="UP000886886"/>
    </source>
</evidence>
<accession>A0A9D1D3B5</accession>
<organism evidence="3 4">
    <name type="scientific">Candidatus Limivivens merdigallinarum</name>
    <dbReference type="NCBI Taxonomy" id="2840859"/>
    <lineage>
        <taxon>Bacteria</taxon>
        <taxon>Bacillati</taxon>
        <taxon>Bacillota</taxon>
        <taxon>Clostridia</taxon>
        <taxon>Lachnospirales</taxon>
        <taxon>Lachnospiraceae</taxon>
        <taxon>Lachnospiraceae incertae sedis</taxon>
        <taxon>Candidatus Limivivens</taxon>
    </lineage>
</organism>
<evidence type="ECO:0000259" key="2">
    <source>
        <dbReference type="Pfam" id="PF13026"/>
    </source>
</evidence>
<protein>
    <submittedName>
        <fullName evidence="3">DUF3887 domain-containing protein</fullName>
    </submittedName>
</protein>
<dbReference type="AlphaFoldDB" id="A0A9D1D3B5"/>
<reference evidence="3" key="2">
    <citation type="journal article" date="2021" name="PeerJ">
        <title>Extensive microbial diversity within the chicken gut microbiome revealed by metagenomics and culture.</title>
        <authorList>
            <person name="Gilroy R."/>
            <person name="Ravi A."/>
            <person name="Getino M."/>
            <person name="Pursley I."/>
            <person name="Horton D.L."/>
            <person name="Alikhan N.F."/>
            <person name="Baker D."/>
            <person name="Gharbi K."/>
            <person name="Hall N."/>
            <person name="Watson M."/>
            <person name="Adriaenssens E.M."/>
            <person name="Foster-Nyarko E."/>
            <person name="Jarju S."/>
            <person name="Secka A."/>
            <person name="Antonio M."/>
            <person name="Oren A."/>
            <person name="Chaudhuri R.R."/>
            <person name="La Ragione R."/>
            <person name="Hildebrand F."/>
            <person name="Pallen M.J."/>
        </authorList>
    </citation>
    <scope>NUCLEOTIDE SEQUENCE</scope>
    <source>
        <strain evidence="3">ChiSjej3B21-11622</strain>
    </source>
</reference>
<dbReference type="Proteomes" id="UP000886886">
    <property type="component" value="Unassembled WGS sequence"/>
</dbReference>
<sequence length="139" mass="15537">MKRSFRKWMGMMVCLLLAACMLTGCSLGSGLADCFDKDTLIQQAKEDIQLAQSNDFEGWKARFAQSLQAQLTEDVYTQYLGTLETLGAFQEFGKAAVVGQEQDGENYAGVVIQVDYAEKDAKYSLGYDEDMNLIQFLIQ</sequence>
<dbReference type="InterPro" id="IPR024981">
    <property type="entry name" value="DUF3887"/>
</dbReference>